<evidence type="ECO:0000313" key="6">
    <source>
        <dbReference type="Proteomes" id="UP000316196"/>
    </source>
</evidence>
<dbReference type="Gene3D" id="3.40.630.190">
    <property type="entry name" value="LCP protein"/>
    <property type="match status" value="1"/>
</dbReference>
<proteinExistence type="inferred from homology"/>
<feature type="region of interest" description="Disordered" evidence="2">
    <location>
        <begin position="480"/>
        <end position="550"/>
    </location>
</feature>
<dbReference type="Pfam" id="PF03816">
    <property type="entry name" value="LytR_cpsA_psr"/>
    <property type="match status" value="1"/>
</dbReference>
<comment type="similarity">
    <text evidence="1">Belongs to the LytR/CpsA/Psr (LCP) family.</text>
</comment>
<evidence type="ECO:0000259" key="4">
    <source>
        <dbReference type="Pfam" id="PF03816"/>
    </source>
</evidence>
<feature type="transmembrane region" description="Helical" evidence="3">
    <location>
        <begin position="95"/>
        <end position="113"/>
    </location>
</feature>
<gene>
    <name evidence="5" type="ORF">FB460_0848</name>
</gene>
<accession>A0A542ZRR3</accession>
<protein>
    <submittedName>
        <fullName evidence="5">LytR family transcriptional attenuator</fullName>
    </submittedName>
</protein>
<keyword evidence="3" id="KW-0812">Transmembrane</keyword>
<dbReference type="InterPro" id="IPR050922">
    <property type="entry name" value="LytR/CpsA/Psr_CW_biosynth"/>
</dbReference>
<name>A0A542ZRR3_9ACTN</name>
<comment type="caution">
    <text evidence="5">The sequence shown here is derived from an EMBL/GenBank/DDBJ whole genome shotgun (WGS) entry which is preliminary data.</text>
</comment>
<feature type="region of interest" description="Disordered" evidence="2">
    <location>
        <begin position="29"/>
        <end position="49"/>
    </location>
</feature>
<keyword evidence="3" id="KW-0472">Membrane</keyword>
<dbReference type="PANTHER" id="PTHR33392:SF6">
    <property type="entry name" value="POLYISOPRENYL-TEICHOIC ACID--PEPTIDOGLYCAN TEICHOIC ACID TRANSFERASE TAGU"/>
    <property type="match status" value="1"/>
</dbReference>
<dbReference type="PANTHER" id="PTHR33392">
    <property type="entry name" value="POLYISOPRENYL-TEICHOIC ACID--PEPTIDOGLYCAN TEICHOIC ACID TRANSFERASE TAGU"/>
    <property type="match status" value="1"/>
</dbReference>
<keyword evidence="6" id="KW-1185">Reference proteome</keyword>
<sequence length="550" mass="58429">MDVRRSRVPNATVRAKNRPRITIESRGGERTTFTERVSERRAQRERARGERDAFTRSQGLRLRRGLGNLGLTLLLPGSMQARAGNARVGRIAMRLWLGTWAAIVLWVLMAVFMRGAALALVANPVVATLVTGWLFAVGVGWCLLVLDAWRISSPPSMAQRHRLGFAALSGVLAFSLLGGLSASASAFHTQSDALASIFAGGGDTEQKAGRYNVLLMGADAGDGREGLRPDSLTVASIDAETGRTVLFGLPRNLQGLHFPADSPMRTLYPDGFECEADECLLNAVYTKATEAAEQDPNLYPDAADPGAEATREIIEETLGLPINYHVMIDLKGFEALIDAVGGITMDINRPVPVGGGSSTVGRYLGPGKDIHLDGRDALWFARSRAESSDYERMARQKCVMNAMLQQLDPMTVSTKFTEIAKAGKQIAETDIPPDQVATLMALAEKTRGTDVASVNFVPPLVQPGAADLGVIQQTVRDEIAKSEAADQPTPAPEGESGERDGADDPAGGAEPFGVTRPAALPVPAEGQPGDGQPDAPAPTAEDLEAICSAG</sequence>
<evidence type="ECO:0000256" key="3">
    <source>
        <dbReference type="SAM" id="Phobius"/>
    </source>
</evidence>
<keyword evidence="3" id="KW-1133">Transmembrane helix</keyword>
<dbReference type="EMBL" id="VFOR01000001">
    <property type="protein sequence ID" value="TQL63048.1"/>
    <property type="molecule type" value="Genomic_DNA"/>
</dbReference>
<feature type="transmembrane region" description="Helical" evidence="3">
    <location>
        <begin position="163"/>
        <end position="187"/>
    </location>
</feature>
<feature type="transmembrane region" description="Helical" evidence="3">
    <location>
        <begin position="125"/>
        <end position="151"/>
    </location>
</feature>
<evidence type="ECO:0000256" key="1">
    <source>
        <dbReference type="ARBA" id="ARBA00006068"/>
    </source>
</evidence>
<dbReference type="OrthoDB" id="3573673at2"/>
<dbReference type="NCBIfam" id="TIGR00350">
    <property type="entry name" value="lytR_cpsA_psr"/>
    <property type="match status" value="1"/>
</dbReference>
<dbReference type="RefSeq" id="WP_142092814.1">
    <property type="nucleotide sequence ID" value="NZ_BAAAMD010000001.1"/>
</dbReference>
<dbReference type="AlphaFoldDB" id="A0A542ZRR3"/>
<evidence type="ECO:0000313" key="5">
    <source>
        <dbReference type="EMBL" id="TQL63048.1"/>
    </source>
</evidence>
<dbReference type="Proteomes" id="UP000316196">
    <property type="component" value="Unassembled WGS sequence"/>
</dbReference>
<feature type="domain" description="Cell envelope-related transcriptional attenuator" evidence="4">
    <location>
        <begin position="285"/>
        <end position="407"/>
    </location>
</feature>
<organism evidence="5 6">
    <name type="scientific">Propioniferax innocua</name>
    <dbReference type="NCBI Taxonomy" id="1753"/>
    <lineage>
        <taxon>Bacteria</taxon>
        <taxon>Bacillati</taxon>
        <taxon>Actinomycetota</taxon>
        <taxon>Actinomycetes</taxon>
        <taxon>Propionibacteriales</taxon>
        <taxon>Propionibacteriaceae</taxon>
        <taxon>Propioniferax</taxon>
    </lineage>
</organism>
<reference evidence="5 6" key="1">
    <citation type="submission" date="2019-06" db="EMBL/GenBank/DDBJ databases">
        <title>Sequencing the genomes of 1000 actinobacteria strains.</title>
        <authorList>
            <person name="Klenk H.-P."/>
        </authorList>
    </citation>
    <scope>NUCLEOTIDE SEQUENCE [LARGE SCALE GENOMIC DNA]</scope>
    <source>
        <strain evidence="5 6">DSM 8251</strain>
    </source>
</reference>
<dbReference type="InterPro" id="IPR004474">
    <property type="entry name" value="LytR_CpsA_psr"/>
</dbReference>
<evidence type="ECO:0000256" key="2">
    <source>
        <dbReference type="SAM" id="MobiDB-lite"/>
    </source>
</evidence>